<dbReference type="GO" id="GO:0005524">
    <property type="term" value="F:ATP binding"/>
    <property type="evidence" value="ECO:0007669"/>
    <property type="project" value="UniProtKB-KW"/>
</dbReference>
<dbReference type="PANTHER" id="PTHR13140:SF845">
    <property type="entry name" value="MYOSIN-LIKE PROTEIN"/>
    <property type="match status" value="1"/>
</dbReference>
<dbReference type="InterPro" id="IPR000048">
    <property type="entry name" value="IQ_motif_EF-hand-BS"/>
</dbReference>
<keyword evidence="1" id="KW-0547">Nucleotide-binding</keyword>
<feature type="domain" description="Myosin motor" evidence="8">
    <location>
        <begin position="1"/>
        <end position="956"/>
    </location>
</feature>
<keyword evidence="10" id="KW-1185">Reference proteome</keyword>
<evidence type="ECO:0000256" key="7">
    <source>
        <dbReference type="SAM" id="MobiDB-lite"/>
    </source>
</evidence>
<dbReference type="AlphaFoldDB" id="A0ABD3QF90"/>
<dbReference type="InterPro" id="IPR001609">
    <property type="entry name" value="Myosin_head_motor_dom-like"/>
</dbReference>
<dbReference type="GO" id="GO:0003779">
    <property type="term" value="F:actin binding"/>
    <property type="evidence" value="ECO:0007669"/>
    <property type="project" value="UniProtKB-KW"/>
</dbReference>
<dbReference type="InterPro" id="IPR036961">
    <property type="entry name" value="Kinesin_motor_dom_sf"/>
</dbReference>
<dbReference type="SMART" id="SM00015">
    <property type="entry name" value="IQ"/>
    <property type="match status" value="2"/>
</dbReference>
<dbReference type="CDD" id="cd00124">
    <property type="entry name" value="MYSc"/>
    <property type="match status" value="2"/>
</dbReference>
<dbReference type="Gene3D" id="1.20.5.4820">
    <property type="match status" value="2"/>
</dbReference>
<dbReference type="GO" id="GO:0016459">
    <property type="term" value="C:myosin complex"/>
    <property type="evidence" value="ECO:0007669"/>
    <property type="project" value="UniProtKB-KW"/>
</dbReference>
<dbReference type="SUPFAM" id="SSF52540">
    <property type="entry name" value="P-loop containing nucleoside triphosphate hydrolases"/>
    <property type="match status" value="2"/>
</dbReference>
<evidence type="ECO:0000256" key="6">
    <source>
        <dbReference type="PROSITE-ProRule" id="PRU00782"/>
    </source>
</evidence>
<protein>
    <recommendedName>
        <fullName evidence="8">Myosin motor domain-containing protein</fullName>
    </recommendedName>
</protein>
<gene>
    <name evidence="9" type="ORF">ACHAWO_014008</name>
</gene>
<reference evidence="9 10" key="1">
    <citation type="submission" date="2024-10" db="EMBL/GenBank/DDBJ databases">
        <title>Updated reference genomes for cyclostephanoid diatoms.</title>
        <authorList>
            <person name="Roberts W.R."/>
            <person name="Alverson A.J."/>
        </authorList>
    </citation>
    <scope>NUCLEOTIDE SEQUENCE [LARGE SCALE GENOMIC DNA]</scope>
    <source>
        <strain evidence="9 10">AJA010-31</strain>
    </source>
</reference>
<evidence type="ECO:0000259" key="8">
    <source>
        <dbReference type="PROSITE" id="PS51456"/>
    </source>
</evidence>
<dbReference type="PROSITE" id="PS51456">
    <property type="entry name" value="MYOSIN_MOTOR"/>
    <property type="match status" value="1"/>
</dbReference>
<feature type="region of interest" description="Disordered" evidence="7">
    <location>
        <begin position="1014"/>
        <end position="1033"/>
    </location>
</feature>
<feature type="region of interest" description="Actin-binding" evidence="6">
    <location>
        <begin position="788"/>
        <end position="810"/>
    </location>
</feature>
<dbReference type="Pfam" id="PF00063">
    <property type="entry name" value="Myosin_head"/>
    <property type="match status" value="3"/>
</dbReference>
<proteinExistence type="inferred from homology"/>
<dbReference type="InterPro" id="IPR027417">
    <property type="entry name" value="P-loop_NTPase"/>
</dbReference>
<dbReference type="Gene3D" id="3.40.850.10">
    <property type="entry name" value="Kinesin motor domain"/>
    <property type="match status" value="2"/>
</dbReference>
<evidence type="ECO:0000313" key="10">
    <source>
        <dbReference type="Proteomes" id="UP001530400"/>
    </source>
</evidence>
<dbReference type="PANTHER" id="PTHR13140">
    <property type="entry name" value="MYOSIN"/>
    <property type="match status" value="1"/>
</dbReference>
<evidence type="ECO:0000256" key="5">
    <source>
        <dbReference type="ARBA" id="ARBA00023203"/>
    </source>
</evidence>
<dbReference type="PROSITE" id="PS50096">
    <property type="entry name" value="IQ"/>
    <property type="match status" value="2"/>
</dbReference>
<evidence type="ECO:0000256" key="3">
    <source>
        <dbReference type="ARBA" id="ARBA00023123"/>
    </source>
</evidence>
<comment type="similarity">
    <text evidence="6">Belongs to the TRAFAC class myosin-kinesin ATPase superfamily. Myosin family.</text>
</comment>
<keyword evidence="3 6" id="KW-0518">Myosin</keyword>
<evidence type="ECO:0000313" key="9">
    <source>
        <dbReference type="EMBL" id="KAL3798599.1"/>
    </source>
</evidence>
<dbReference type="SMART" id="SM00242">
    <property type="entry name" value="MYSc"/>
    <property type="match status" value="2"/>
</dbReference>
<sequence length="1061" mass="119494">MRLIAAILHCGNMTFTSTEHKNARGHADGCHLDQTPSALAAAKLLGVTFEDLAEALTTRAIRAGNEIVHTPMDMGQSKKACEALMKATYGAAFDFIVAKVNESISSYQPQAQNNSASIGVLDIFGFETFESNNFEQICINYTNEALQQQFNKYVFKLEQEEYEREGILWKFISFPDNQEILDLIDKKHTGIFATLDEQCIVPSSDQKFTRFLYSKCEKHPRFGANAGQKVHHKFTIEHYAGPVEYGTEGWLEKNKDQMPSASVDLLKGANFELLVAAQFSAQLRELRSRIDTTVPHYIRCLKPNDELVPNYFDPKMIVEQLRCGGVLEAVRVSRAGYSTRYPHDVFKARYSFLGDCEIRSLKPMRTNTPFGKKLNAVNSDNNSIKKLIGKIALDIWEAENKSKDQQENAAPIEDFLSLDFSSRCALAGLQLGRTKVFLRREAFDRIEALRAKKFGKAAVTIQKIVRGVQARASYKLNRSSVRQPKKALLPDHICSFSSMRDEYMRTASSVSVDSRNDSEGANEPQMTELRTLHGCHLDQTPSALAAAKLLGVTFEDLAEALTTRAIRAGNEIVHTPMDMGQSKKACEALMKATYGAAFDFIVAKVNESISSYQPQAQNNSASIGVLDIFGFETFESNNFEQICINYTNEALQQQFNKYVFKLEQEEYEREGILWKFISFPDNQEILDLIDKKHTGIFATLDEQCIVPSSDQKFTRFLYSKCEKHPRFGANAGQKVHHKFTIEHYAGPVEYGTEGWLEKNKDQMPSASVDLLKGANFELLVAAQFSAQLRELRSRIDTTVPHYIRCLKPNDELVPNYFDPKMIVEQLRCGGVLEAVRVSRAGYSTRYPHDVFKARYSFLGDCEIRSLKPMRTNTPFGKKLNAVNSDNNSIKKLIGKIALDIWEAENKSKDQQENAAPIEDFLSLDFSSRCALAGLQLGRTKVFLRREAFDRIEALRAKKFGKAAVTIQKIVRGVQARASYKLNRSSVRQPKKALLPDHICSFSSMRDEYMRTASSVSVDSRNDSEGANEPQMTELRTLRSVEGKFQVWPPLKSSGSLLTNSS</sequence>
<dbReference type="Gene3D" id="1.20.58.530">
    <property type="match status" value="2"/>
</dbReference>
<comment type="caution">
    <text evidence="9">The sequence shown here is derived from an EMBL/GenBank/DDBJ whole genome shotgun (WGS) entry which is preliminary data.</text>
</comment>
<keyword evidence="5 6" id="KW-0009">Actin-binding</keyword>
<comment type="caution">
    <text evidence="6">Lacks conserved residue(s) required for the propagation of feature annotation.</text>
</comment>
<organism evidence="9 10">
    <name type="scientific">Cyclotella atomus</name>
    <dbReference type="NCBI Taxonomy" id="382360"/>
    <lineage>
        <taxon>Eukaryota</taxon>
        <taxon>Sar</taxon>
        <taxon>Stramenopiles</taxon>
        <taxon>Ochrophyta</taxon>
        <taxon>Bacillariophyta</taxon>
        <taxon>Coscinodiscophyceae</taxon>
        <taxon>Thalassiosirophycidae</taxon>
        <taxon>Stephanodiscales</taxon>
        <taxon>Stephanodiscaceae</taxon>
        <taxon>Cyclotella</taxon>
    </lineage>
</organism>
<dbReference type="PRINTS" id="PR00193">
    <property type="entry name" value="MYOSINHEAVY"/>
</dbReference>
<evidence type="ECO:0000256" key="2">
    <source>
        <dbReference type="ARBA" id="ARBA00022840"/>
    </source>
</evidence>
<dbReference type="EMBL" id="JALLPJ020000212">
    <property type="protein sequence ID" value="KAL3798599.1"/>
    <property type="molecule type" value="Genomic_DNA"/>
</dbReference>
<evidence type="ECO:0000256" key="4">
    <source>
        <dbReference type="ARBA" id="ARBA00023175"/>
    </source>
</evidence>
<name>A0ABD3QF90_9STRA</name>
<evidence type="ECO:0000256" key="1">
    <source>
        <dbReference type="ARBA" id="ARBA00022741"/>
    </source>
</evidence>
<dbReference type="Gene3D" id="1.20.120.720">
    <property type="entry name" value="Myosin VI head, motor domain, U50 subdomain"/>
    <property type="match status" value="2"/>
</dbReference>
<keyword evidence="4" id="KW-0505">Motor protein</keyword>
<accession>A0ABD3QF90</accession>
<keyword evidence="2" id="KW-0067">ATP-binding</keyword>
<dbReference type="Pfam" id="PF00612">
    <property type="entry name" value="IQ"/>
    <property type="match status" value="2"/>
</dbReference>
<dbReference type="Proteomes" id="UP001530400">
    <property type="component" value="Unassembled WGS sequence"/>
</dbReference>